<dbReference type="PANTHER" id="PTHR31636">
    <property type="entry name" value="OSJNBA0084A10.13 PROTEIN-RELATED"/>
    <property type="match status" value="1"/>
</dbReference>
<evidence type="ECO:0000256" key="5">
    <source>
        <dbReference type="PROSITE-ProRule" id="PRU01191"/>
    </source>
</evidence>
<feature type="short sequence motif" description="VHIID" evidence="5">
    <location>
        <begin position="150"/>
        <end position="154"/>
    </location>
</feature>
<keyword evidence="4" id="KW-0539">Nucleus</keyword>
<dbReference type="InterPro" id="IPR005202">
    <property type="entry name" value="TF_GRAS"/>
</dbReference>
<organism evidence="6 7">
    <name type="scientific">Mucuna pruriens</name>
    <name type="common">Velvet bean</name>
    <name type="synonym">Dolichos pruriens</name>
    <dbReference type="NCBI Taxonomy" id="157652"/>
    <lineage>
        <taxon>Eukaryota</taxon>
        <taxon>Viridiplantae</taxon>
        <taxon>Streptophyta</taxon>
        <taxon>Embryophyta</taxon>
        <taxon>Tracheophyta</taxon>
        <taxon>Spermatophyta</taxon>
        <taxon>Magnoliopsida</taxon>
        <taxon>eudicotyledons</taxon>
        <taxon>Gunneridae</taxon>
        <taxon>Pentapetalae</taxon>
        <taxon>rosids</taxon>
        <taxon>fabids</taxon>
        <taxon>Fabales</taxon>
        <taxon>Fabaceae</taxon>
        <taxon>Papilionoideae</taxon>
        <taxon>50 kb inversion clade</taxon>
        <taxon>NPAAA clade</taxon>
        <taxon>indigoferoid/millettioid clade</taxon>
        <taxon>Phaseoleae</taxon>
        <taxon>Mucuna</taxon>
    </lineage>
</organism>
<accession>A0A371E9Q3</accession>
<reference evidence="6" key="1">
    <citation type="submission" date="2018-05" db="EMBL/GenBank/DDBJ databases">
        <title>Draft genome of Mucuna pruriens seed.</title>
        <authorList>
            <person name="Nnadi N.E."/>
            <person name="Vos R."/>
            <person name="Hasami M.H."/>
            <person name="Devisetty U.K."/>
            <person name="Aguiy J.C."/>
        </authorList>
    </citation>
    <scope>NUCLEOTIDE SEQUENCE [LARGE SCALE GENOMIC DNA]</scope>
    <source>
        <strain evidence="6">JCA_2017</strain>
    </source>
</reference>
<keyword evidence="2" id="KW-0805">Transcription regulation</keyword>
<dbReference type="AlphaFoldDB" id="A0A371E9Q3"/>
<protein>
    <submittedName>
        <fullName evidence="6">Scarecrow-like protein 32</fullName>
    </submittedName>
</protein>
<feature type="non-terminal residue" evidence="6">
    <location>
        <position position="1"/>
    </location>
</feature>
<sequence length="488" mass="54900">MKAELKGTSISFQNPTLFNTPHNPLSGALKGCLGSLDGACIEKLLLHCASALESNDITLAQQVMWVLNNVAFPVGDTNQRLTSWFLRALISRASRICPATMSFKGSNTIQRRLMTVTELAGYVDLIPWHRFGYCASNNEIYKAITGFQRVHILDFSITHCMQWPTFIDELAKRPEGPPSLRITVPSCRPHVPPLVNISIHEVGLRLGNFAKFRDVPFEFNVIGNTGPLTPAELSDESTSFHFEAMLSLLNPTMLNLREDEALVINCQNWLRYLSDDRKGSRQSLSLRDAFLNLIKGLNPRIVLLVDEDCDLSASSLTSRITTCFNHLWIPFDALETFLPKDSCQRTEFESDIGQKIENIISFEGHQRIERLECGVQMSQRMKNAGYLSVPFCDETIGEVKGLLDEHASGWGMKREEGMIVLTWKGNSCVFATAWVPCEMRDHIGMDATLTCFCSELWGNCKFDVGKEKRTTWSMRQNESDLLDSNQAT</sequence>
<evidence type="ECO:0000256" key="4">
    <source>
        <dbReference type="ARBA" id="ARBA00023242"/>
    </source>
</evidence>
<dbReference type="EMBL" id="QJKJ01015312">
    <property type="protein sequence ID" value="RDX62729.1"/>
    <property type="molecule type" value="Genomic_DNA"/>
</dbReference>
<comment type="caution">
    <text evidence="5">Lacks conserved residue(s) required for the propagation of feature annotation.</text>
</comment>
<keyword evidence="7" id="KW-1185">Reference proteome</keyword>
<evidence type="ECO:0000256" key="1">
    <source>
        <dbReference type="ARBA" id="ARBA00004123"/>
    </source>
</evidence>
<evidence type="ECO:0000256" key="2">
    <source>
        <dbReference type="ARBA" id="ARBA00023015"/>
    </source>
</evidence>
<evidence type="ECO:0000256" key="3">
    <source>
        <dbReference type="ARBA" id="ARBA00023163"/>
    </source>
</evidence>
<name>A0A371E9Q3_MUCPR</name>
<comment type="similarity">
    <text evidence="5">Belongs to the GRAS family.</text>
</comment>
<dbReference type="OrthoDB" id="767511at2759"/>
<keyword evidence="3" id="KW-0804">Transcription</keyword>
<comment type="subcellular location">
    <subcellularLocation>
        <location evidence="1">Nucleus</location>
    </subcellularLocation>
</comment>
<dbReference type="STRING" id="157652.A0A371E9Q3"/>
<evidence type="ECO:0000313" key="6">
    <source>
        <dbReference type="EMBL" id="RDX62729.1"/>
    </source>
</evidence>
<evidence type="ECO:0000313" key="7">
    <source>
        <dbReference type="Proteomes" id="UP000257109"/>
    </source>
</evidence>
<dbReference type="GO" id="GO:0005634">
    <property type="term" value="C:nucleus"/>
    <property type="evidence" value="ECO:0007669"/>
    <property type="project" value="UniProtKB-SubCell"/>
</dbReference>
<proteinExistence type="inferred from homology"/>
<comment type="caution">
    <text evidence="6">The sequence shown here is derived from an EMBL/GenBank/DDBJ whole genome shotgun (WGS) entry which is preliminary data.</text>
</comment>
<dbReference type="Pfam" id="PF03514">
    <property type="entry name" value="GRAS"/>
    <property type="match status" value="1"/>
</dbReference>
<dbReference type="PROSITE" id="PS50985">
    <property type="entry name" value="GRAS"/>
    <property type="match status" value="1"/>
</dbReference>
<dbReference type="Proteomes" id="UP000257109">
    <property type="component" value="Unassembled WGS sequence"/>
</dbReference>
<gene>
    <name evidence="6" type="primary">SCL32</name>
    <name evidence="6" type="ORF">CR513_58907</name>
</gene>
<feature type="region of interest" description="SAW" evidence="5">
    <location>
        <begin position="361"/>
        <end position="435"/>
    </location>
</feature>